<evidence type="ECO:0000256" key="2">
    <source>
        <dbReference type="SAM" id="Phobius"/>
    </source>
</evidence>
<feature type="transmembrane region" description="Helical" evidence="2">
    <location>
        <begin position="171"/>
        <end position="193"/>
    </location>
</feature>
<evidence type="ECO:0000313" key="4">
    <source>
        <dbReference type="Proteomes" id="UP000320216"/>
    </source>
</evidence>
<feature type="region of interest" description="Disordered" evidence="1">
    <location>
        <begin position="216"/>
        <end position="239"/>
    </location>
</feature>
<keyword evidence="2" id="KW-0812">Transmembrane</keyword>
<dbReference type="Pfam" id="PF09819">
    <property type="entry name" value="ABC_cobalt"/>
    <property type="match status" value="1"/>
</dbReference>
<evidence type="ECO:0000313" key="3">
    <source>
        <dbReference type="EMBL" id="QDZ16678.1"/>
    </source>
</evidence>
<feature type="compositionally biased region" description="Basic and acidic residues" evidence="1">
    <location>
        <begin position="216"/>
        <end position="226"/>
    </location>
</feature>
<feature type="transmembrane region" description="Helical" evidence="2">
    <location>
        <begin position="140"/>
        <end position="165"/>
    </location>
</feature>
<feature type="transmembrane region" description="Helical" evidence="2">
    <location>
        <begin position="61"/>
        <end position="85"/>
    </location>
</feature>
<name>A0A5B8M7J0_9MICO</name>
<protein>
    <recommendedName>
        <fullName evidence="5">Energy-coupling factor transport system substrate-specific component</fullName>
    </recommendedName>
</protein>
<accession>A0A5B8M7J0</accession>
<dbReference type="OrthoDB" id="8017424at2"/>
<evidence type="ECO:0008006" key="5">
    <source>
        <dbReference type="Google" id="ProtNLM"/>
    </source>
</evidence>
<dbReference type="KEGG" id="huw:FPZ11_03985"/>
<organism evidence="3 4">
    <name type="scientific">Humibacter ginsenosidimutans</name>
    <dbReference type="NCBI Taxonomy" id="2599293"/>
    <lineage>
        <taxon>Bacteria</taxon>
        <taxon>Bacillati</taxon>
        <taxon>Actinomycetota</taxon>
        <taxon>Actinomycetes</taxon>
        <taxon>Micrococcales</taxon>
        <taxon>Microbacteriaceae</taxon>
        <taxon>Humibacter</taxon>
    </lineage>
</organism>
<proteinExistence type="predicted"/>
<dbReference type="AlphaFoldDB" id="A0A5B8M7J0"/>
<keyword evidence="4" id="KW-1185">Reference proteome</keyword>
<dbReference type="EMBL" id="CP042305">
    <property type="protein sequence ID" value="QDZ16678.1"/>
    <property type="molecule type" value="Genomic_DNA"/>
</dbReference>
<dbReference type="InterPro" id="IPR017195">
    <property type="entry name" value="ABC_thiamin-permease_prd"/>
</dbReference>
<feature type="transmembrane region" description="Helical" evidence="2">
    <location>
        <begin position="92"/>
        <end position="109"/>
    </location>
</feature>
<keyword evidence="2" id="KW-0472">Membrane</keyword>
<feature type="transmembrane region" description="Helical" evidence="2">
    <location>
        <begin position="115"/>
        <end position="133"/>
    </location>
</feature>
<feature type="transmembrane region" description="Helical" evidence="2">
    <location>
        <begin position="26"/>
        <end position="49"/>
    </location>
</feature>
<reference evidence="3 4" key="1">
    <citation type="submission" date="2019-07" db="EMBL/GenBank/DDBJ databases">
        <title>Full genome sequence of Humibacter sp. WJ7-1.</title>
        <authorList>
            <person name="Im W.-T."/>
        </authorList>
    </citation>
    <scope>NUCLEOTIDE SEQUENCE [LARGE SCALE GENOMIC DNA]</scope>
    <source>
        <strain evidence="3 4">WJ7-1</strain>
    </source>
</reference>
<sequence length="239" mass="24769">MRTKGHAQCTQPSPPRRHVPPRVYRWRVVDIIVAAVVGVASGVIFWAWGLAWTPLSAALTFLGPGAAGLLAGGWLFAGVLGGLIVRKPGAALFTEIVAGVVEMLIGNAWGFTDFIWAAVEGLGAEIAFAILLYRVWNVWGALFAGALAGASTGILDTTFTSLAALNAAQKWLYFGTAVLSGVVIAGLLGWLAVRGLAATGALNRFQAGRRVRVVDDGPEDAPRHVDGAPTAGGRSGSAA</sequence>
<evidence type="ECO:0000256" key="1">
    <source>
        <dbReference type="SAM" id="MobiDB-lite"/>
    </source>
</evidence>
<dbReference type="Proteomes" id="UP000320216">
    <property type="component" value="Chromosome"/>
</dbReference>
<gene>
    <name evidence="3" type="ORF">FPZ11_03985</name>
</gene>
<keyword evidence="2" id="KW-1133">Transmembrane helix</keyword>